<keyword evidence="2 4" id="KW-0238">DNA-binding</keyword>
<dbReference type="PRINTS" id="PR00455">
    <property type="entry name" value="HTHTETR"/>
</dbReference>
<proteinExistence type="predicted"/>
<feature type="domain" description="HTH tetR-type" evidence="5">
    <location>
        <begin position="22"/>
        <end position="82"/>
    </location>
</feature>
<dbReference type="PROSITE" id="PS50977">
    <property type="entry name" value="HTH_TETR_2"/>
    <property type="match status" value="1"/>
</dbReference>
<dbReference type="PROSITE" id="PS01081">
    <property type="entry name" value="HTH_TETR_1"/>
    <property type="match status" value="1"/>
</dbReference>
<dbReference type="InterPro" id="IPR041347">
    <property type="entry name" value="MftR_C"/>
</dbReference>
<dbReference type="OrthoDB" id="9811084at2"/>
<comment type="caution">
    <text evidence="6">The sequence shown here is derived from an EMBL/GenBank/DDBJ whole genome shotgun (WGS) entry which is preliminary data.</text>
</comment>
<organism evidence="6 7">
    <name type="scientific">Aliirhizobium smilacinae</name>
    <dbReference type="NCBI Taxonomy" id="1395944"/>
    <lineage>
        <taxon>Bacteria</taxon>
        <taxon>Pseudomonadati</taxon>
        <taxon>Pseudomonadota</taxon>
        <taxon>Alphaproteobacteria</taxon>
        <taxon>Hyphomicrobiales</taxon>
        <taxon>Rhizobiaceae</taxon>
        <taxon>Aliirhizobium</taxon>
    </lineage>
</organism>
<gene>
    <name evidence="6" type="ORF">FHP24_10700</name>
</gene>
<evidence type="ECO:0000256" key="3">
    <source>
        <dbReference type="ARBA" id="ARBA00023163"/>
    </source>
</evidence>
<dbReference type="InterPro" id="IPR023772">
    <property type="entry name" value="DNA-bd_HTH_TetR-type_CS"/>
</dbReference>
<evidence type="ECO:0000313" key="6">
    <source>
        <dbReference type="EMBL" id="TNM66632.1"/>
    </source>
</evidence>
<accession>A0A5C4XTB6</accession>
<keyword evidence="7" id="KW-1185">Reference proteome</keyword>
<evidence type="ECO:0000259" key="5">
    <source>
        <dbReference type="PROSITE" id="PS50977"/>
    </source>
</evidence>
<evidence type="ECO:0000256" key="1">
    <source>
        <dbReference type="ARBA" id="ARBA00023015"/>
    </source>
</evidence>
<dbReference type="Proteomes" id="UP000311605">
    <property type="component" value="Unassembled WGS sequence"/>
</dbReference>
<dbReference type="GO" id="GO:0003700">
    <property type="term" value="F:DNA-binding transcription factor activity"/>
    <property type="evidence" value="ECO:0007669"/>
    <property type="project" value="TreeGrafter"/>
</dbReference>
<evidence type="ECO:0000256" key="2">
    <source>
        <dbReference type="ARBA" id="ARBA00023125"/>
    </source>
</evidence>
<sequence>MSPPDIEKQEYGGSGLRERKKQETLQRLIETGVKLFLANGYETTTVDAIAAAAGISRRTFFYYFKSKDDILLSMQSSGFKIVCDAVAKSASDLAPLDAVQAAFVEACAPYLPDEMMILDRVMLSSESLRARKQMAYMQQEQELLASLYRRWPDPAKRSSLRLVAMASMGAMRLAMEAWREDGGKRPLTALIVETFTALRTEI</sequence>
<dbReference type="Pfam" id="PF00440">
    <property type="entry name" value="TetR_N"/>
    <property type="match status" value="1"/>
</dbReference>
<dbReference type="PANTHER" id="PTHR30055:SF238">
    <property type="entry name" value="MYCOFACTOCIN BIOSYNTHESIS TRANSCRIPTIONAL REGULATOR MFTR-RELATED"/>
    <property type="match status" value="1"/>
</dbReference>
<dbReference type="GO" id="GO:0000976">
    <property type="term" value="F:transcription cis-regulatory region binding"/>
    <property type="evidence" value="ECO:0007669"/>
    <property type="project" value="TreeGrafter"/>
</dbReference>
<dbReference type="AlphaFoldDB" id="A0A5C4XTB6"/>
<keyword evidence="3" id="KW-0804">Transcription</keyword>
<dbReference type="InterPro" id="IPR001647">
    <property type="entry name" value="HTH_TetR"/>
</dbReference>
<keyword evidence="1" id="KW-0805">Transcription regulation</keyword>
<dbReference type="Pfam" id="PF17754">
    <property type="entry name" value="TetR_C_14"/>
    <property type="match status" value="1"/>
</dbReference>
<feature type="DNA-binding region" description="H-T-H motif" evidence="4">
    <location>
        <begin position="45"/>
        <end position="64"/>
    </location>
</feature>
<protein>
    <submittedName>
        <fullName evidence="6">TetR family transcriptional regulator</fullName>
    </submittedName>
</protein>
<name>A0A5C4XTB6_9HYPH</name>
<dbReference type="PANTHER" id="PTHR30055">
    <property type="entry name" value="HTH-TYPE TRANSCRIPTIONAL REGULATOR RUTR"/>
    <property type="match status" value="1"/>
</dbReference>
<dbReference type="RefSeq" id="WP_139676020.1">
    <property type="nucleotide sequence ID" value="NZ_VDMN01000001.1"/>
</dbReference>
<reference evidence="6 7" key="1">
    <citation type="submission" date="2019-06" db="EMBL/GenBank/DDBJ databases">
        <title>The draft genome of Rhizobium smilacinae PTYR-5.</title>
        <authorList>
            <person name="Liu L."/>
            <person name="Li L."/>
            <person name="Zhang X."/>
        </authorList>
    </citation>
    <scope>NUCLEOTIDE SEQUENCE [LARGE SCALE GENOMIC DNA]</scope>
    <source>
        <strain evidence="6 7">PTYR-5</strain>
    </source>
</reference>
<dbReference type="Gene3D" id="1.10.357.10">
    <property type="entry name" value="Tetracycline Repressor, domain 2"/>
    <property type="match status" value="1"/>
</dbReference>
<evidence type="ECO:0000256" key="4">
    <source>
        <dbReference type="PROSITE-ProRule" id="PRU00335"/>
    </source>
</evidence>
<dbReference type="InterPro" id="IPR009057">
    <property type="entry name" value="Homeodomain-like_sf"/>
</dbReference>
<dbReference type="EMBL" id="VDMN01000001">
    <property type="protein sequence ID" value="TNM66632.1"/>
    <property type="molecule type" value="Genomic_DNA"/>
</dbReference>
<dbReference type="InterPro" id="IPR050109">
    <property type="entry name" value="HTH-type_TetR-like_transc_reg"/>
</dbReference>
<evidence type="ECO:0000313" key="7">
    <source>
        <dbReference type="Proteomes" id="UP000311605"/>
    </source>
</evidence>
<dbReference type="SUPFAM" id="SSF46689">
    <property type="entry name" value="Homeodomain-like"/>
    <property type="match status" value="1"/>
</dbReference>